<evidence type="ECO:0000256" key="4">
    <source>
        <dbReference type="ARBA" id="ARBA00022630"/>
    </source>
</evidence>
<accession>A0A0M9DCG0</accession>
<dbReference type="CDD" id="cd00537">
    <property type="entry name" value="MTHFR"/>
    <property type="match status" value="1"/>
</dbReference>
<dbReference type="PANTHER" id="PTHR45754">
    <property type="entry name" value="METHYLENETETRAHYDROFOLATE REDUCTASE"/>
    <property type="match status" value="1"/>
</dbReference>
<gene>
    <name evidence="9" type="ORF">RZ72_03910</name>
</gene>
<comment type="cofactor">
    <cofactor evidence="1 8">
        <name>FAD</name>
        <dbReference type="ChEBI" id="CHEBI:57692"/>
    </cofactor>
</comment>
<evidence type="ECO:0000256" key="5">
    <source>
        <dbReference type="ARBA" id="ARBA00022827"/>
    </source>
</evidence>
<comment type="caution">
    <text evidence="9">The sequence shown here is derived from an EMBL/GenBank/DDBJ whole genome shotgun (WGS) entry which is preliminary data.</text>
</comment>
<evidence type="ECO:0000256" key="3">
    <source>
        <dbReference type="ARBA" id="ARBA00006743"/>
    </source>
</evidence>
<dbReference type="EMBL" id="JXCZ01000047">
    <property type="protein sequence ID" value="KOY77732.1"/>
    <property type="molecule type" value="Genomic_DNA"/>
</dbReference>
<dbReference type="Proteomes" id="UP000037749">
    <property type="component" value="Unassembled WGS sequence"/>
</dbReference>
<evidence type="ECO:0000256" key="7">
    <source>
        <dbReference type="ARBA" id="ARBA00048628"/>
    </source>
</evidence>
<comment type="catalytic activity">
    <reaction evidence="7">
        <text>(6S)-5-methyl-5,6,7,8-tetrahydrofolate + NAD(+) = (6R)-5,10-methylene-5,6,7,8-tetrahydrofolate + NADH + H(+)</text>
        <dbReference type="Rhea" id="RHEA:19821"/>
        <dbReference type="ChEBI" id="CHEBI:15378"/>
        <dbReference type="ChEBI" id="CHEBI:15636"/>
        <dbReference type="ChEBI" id="CHEBI:18608"/>
        <dbReference type="ChEBI" id="CHEBI:57540"/>
        <dbReference type="ChEBI" id="CHEBI:57945"/>
        <dbReference type="EC" id="1.5.1.54"/>
    </reaction>
    <physiologicalReaction direction="right-to-left" evidence="7">
        <dbReference type="Rhea" id="RHEA:19823"/>
    </physiologicalReaction>
</comment>
<dbReference type="SUPFAM" id="SSF51730">
    <property type="entry name" value="FAD-linked oxidoreductase"/>
    <property type="match status" value="1"/>
</dbReference>
<evidence type="ECO:0000256" key="6">
    <source>
        <dbReference type="ARBA" id="ARBA00023002"/>
    </source>
</evidence>
<dbReference type="GO" id="GO:0035999">
    <property type="term" value="P:tetrahydrofolate interconversion"/>
    <property type="evidence" value="ECO:0007669"/>
    <property type="project" value="UniProtKB-UniPathway"/>
</dbReference>
<dbReference type="GO" id="GO:0005829">
    <property type="term" value="C:cytosol"/>
    <property type="evidence" value="ECO:0007669"/>
    <property type="project" value="TreeGrafter"/>
</dbReference>
<dbReference type="PATRIC" id="fig|148814.9.peg.1412"/>
<keyword evidence="5 8" id="KW-0274">FAD</keyword>
<organism evidence="9">
    <name type="scientific">Apilactobacillus kunkeei</name>
    <dbReference type="NCBI Taxonomy" id="148814"/>
    <lineage>
        <taxon>Bacteria</taxon>
        <taxon>Bacillati</taxon>
        <taxon>Bacillota</taxon>
        <taxon>Bacilli</taxon>
        <taxon>Lactobacillales</taxon>
        <taxon>Lactobacillaceae</taxon>
        <taxon>Apilactobacillus</taxon>
    </lineage>
</organism>
<dbReference type="UniPathway" id="UPA00193"/>
<dbReference type="GO" id="GO:0106312">
    <property type="term" value="F:methylenetetrahydrofolate reductase (NADH) activity"/>
    <property type="evidence" value="ECO:0007669"/>
    <property type="project" value="UniProtKB-EC"/>
</dbReference>
<dbReference type="RefSeq" id="WP_053797088.1">
    <property type="nucleotide sequence ID" value="NZ_JXCZ01000047.1"/>
</dbReference>
<comment type="pathway">
    <text evidence="2 8">One-carbon metabolism; tetrahydrofolate interconversion.</text>
</comment>
<name>A0A0M9DCG0_9LACO</name>
<keyword evidence="6 8" id="KW-0560">Oxidoreductase</keyword>
<proteinExistence type="inferred from homology"/>
<evidence type="ECO:0000256" key="8">
    <source>
        <dbReference type="RuleBase" id="RU003862"/>
    </source>
</evidence>
<dbReference type="Pfam" id="PF02219">
    <property type="entry name" value="MTHFR"/>
    <property type="match status" value="1"/>
</dbReference>
<comment type="similarity">
    <text evidence="3 8">Belongs to the methylenetetrahydrofolate reductase family.</text>
</comment>
<reference evidence="9" key="1">
    <citation type="journal article" date="2015" name="Genome Biol. Evol.">
        <title>Functionally Structured Genomes in Lactobacillus kunkeei Colonizing the Honey Crop and Food Products of Honeybees and Stingless Bees.</title>
        <authorList>
            <person name="Tamarit D."/>
            <person name="Ellegaard K.M."/>
            <person name="Wikander J."/>
            <person name="Olofsson T."/>
            <person name="Vasquez A."/>
            <person name="Andersson S.G."/>
        </authorList>
    </citation>
    <scope>NUCLEOTIDE SEQUENCE [LARGE SCALE GENOMIC DNA]</scope>
    <source>
        <strain evidence="9">LAla</strain>
    </source>
</reference>
<keyword evidence="4 8" id="KW-0285">Flavoprotein</keyword>
<dbReference type="InterPro" id="IPR003171">
    <property type="entry name" value="Mehydrof_redctse-like"/>
</dbReference>
<protein>
    <recommendedName>
        <fullName evidence="8">Methylenetetrahydrofolate reductase</fullName>
    </recommendedName>
</protein>
<sequence>MSLKDTFKNKTVFSLEVYPPKTPEGTKKLVNALTGIKRIKPDFISITLGAGGSQNNNALELSSMIQNDLNIPAMAHIPGIYRSKKDVADFLKQLKQHNINNVLSLRGDINPDETPVGDFNHASELAEFIKTQGDFDITGACYPQKHPESIDLVDDTLHLKEKVGNGVGHLITQMVFDNQAFYDFRQRLKLAGINVPVEVGIMPCTNCNQIKHITELSGLEMPKKFVDIMNKYANNKEAMRDAGIAYAVDQIVDLVANGVDGIHLYTMNNTYVAKKIWEATHSLFEATSYQLQHPSLSGSDNQ</sequence>
<evidence type="ECO:0000256" key="2">
    <source>
        <dbReference type="ARBA" id="ARBA00004777"/>
    </source>
</evidence>
<dbReference type="InterPro" id="IPR029041">
    <property type="entry name" value="FAD-linked_oxidoreductase-like"/>
</dbReference>
<dbReference type="PANTHER" id="PTHR45754:SF3">
    <property type="entry name" value="METHYLENETETRAHYDROFOLATE REDUCTASE (NADPH)"/>
    <property type="match status" value="1"/>
</dbReference>
<dbReference type="GO" id="GO:0071949">
    <property type="term" value="F:FAD binding"/>
    <property type="evidence" value="ECO:0007669"/>
    <property type="project" value="TreeGrafter"/>
</dbReference>
<dbReference type="Gene3D" id="3.20.20.220">
    <property type="match status" value="1"/>
</dbReference>
<dbReference type="GO" id="GO:0009086">
    <property type="term" value="P:methionine biosynthetic process"/>
    <property type="evidence" value="ECO:0007669"/>
    <property type="project" value="TreeGrafter"/>
</dbReference>
<evidence type="ECO:0000313" key="9">
    <source>
        <dbReference type="EMBL" id="KOY77732.1"/>
    </source>
</evidence>
<dbReference type="AlphaFoldDB" id="A0A0M9DCG0"/>
<evidence type="ECO:0000256" key="1">
    <source>
        <dbReference type="ARBA" id="ARBA00001974"/>
    </source>
</evidence>